<gene>
    <name evidence="2" type="ORF">H6P81_005064</name>
</gene>
<keyword evidence="3" id="KW-1185">Reference proteome</keyword>
<dbReference type="Proteomes" id="UP000825729">
    <property type="component" value="Unassembled WGS sequence"/>
</dbReference>
<proteinExistence type="predicted"/>
<evidence type="ECO:0000313" key="2">
    <source>
        <dbReference type="EMBL" id="KAG9452160.1"/>
    </source>
</evidence>
<protein>
    <submittedName>
        <fullName evidence="2">Uncharacterized protein</fullName>
    </submittedName>
</protein>
<dbReference type="EMBL" id="JAINDJ010000003">
    <property type="protein sequence ID" value="KAG9452160.1"/>
    <property type="molecule type" value="Genomic_DNA"/>
</dbReference>
<evidence type="ECO:0000256" key="1">
    <source>
        <dbReference type="SAM" id="MobiDB-lite"/>
    </source>
</evidence>
<dbReference type="AlphaFoldDB" id="A0AAV7ETD9"/>
<reference evidence="2 3" key="1">
    <citation type="submission" date="2021-07" db="EMBL/GenBank/DDBJ databases">
        <title>The Aristolochia fimbriata genome: insights into angiosperm evolution, floral development and chemical biosynthesis.</title>
        <authorList>
            <person name="Jiao Y."/>
        </authorList>
    </citation>
    <scope>NUCLEOTIDE SEQUENCE [LARGE SCALE GENOMIC DNA]</scope>
    <source>
        <strain evidence="2">IBCAS-2021</strain>
        <tissue evidence="2">Leaf</tissue>
    </source>
</reference>
<sequence length="256" mass="28833">MHGDRCRPAVRSSSCVAHGISWYSPYWRAIAIDKSVKNRVTVAYSLEASRRMHGSGSMGQLKYLPLGATRTKLEEREFPLLNLPLKSFPNLFFSLYQFRRMSSSTFCACFHARFVSLLERDRTPPHARGSRPGPLSSAPIGTKGGHFAAAPGAVLRKFVVPPFMWLFALSQTWKKCISHKGRMRTTRVENRVGTRKRVSNSNGGKPRCRFQVPFSWMVANLGKAVFTTVLGRDSDPSRPERLKLAMVLLSPHLLRL</sequence>
<name>A0AAV7ETD9_ARIFI</name>
<comment type="caution">
    <text evidence="2">The sequence shown here is derived from an EMBL/GenBank/DDBJ whole genome shotgun (WGS) entry which is preliminary data.</text>
</comment>
<feature type="region of interest" description="Disordered" evidence="1">
    <location>
        <begin position="122"/>
        <end position="142"/>
    </location>
</feature>
<evidence type="ECO:0000313" key="3">
    <source>
        <dbReference type="Proteomes" id="UP000825729"/>
    </source>
</evidence>
<accession>A0AAV7ETD9</accession>
<organism evidence="2 3">
    <name type="scientific">Aristolochia fimbriata</name>
    <name type="common">White veined hardy Dutchman's pipe vine</name>
    <dbReference type="NCBI Taxonomy" id="158543"/>
    <lineage>
        <taxon>Eukaryota</taxon>
        <taxon>Viridiplantae</taxon>
        <taxon>Streptophyta</taxon>
        <taxon>Embryophyta</taxon>
        <taxon>Tracheophyta</taxon>
        <taxon>Spermatophyta</taxon>
        <taxon>Magnoliopsida</taxon>
        <taxon>Magnoliidae</taxon>
        <taxon>Piperales</taxon>
        <taxon>Aristolochiaceae</taxon>
        <taxon>Aristolochia</taxon>
    </lineage>
</organism>